<keyword evidence="2" id="KW-0238">DNA-binding</keyword>
<dbReference type="RefSeq" id="WP_212724903.1">
    <property type="nucleotide sequence ID" value="NZ_CP071249.1"/>
</dbReference>
<dbReference type="SMART" id="SM00342">
    <property type="entry name" value="HTH_ARAC"/>
    <property type="match status" value="1"/>
</dbReference>
<organism evidence="6 8">
    <name type="scientific">Turicibacter bilis</name>
    <dbReference type="NCBI Taxonomy" id="2735723"/>
    <lineage>
        <taxon>Bacteria</taxon>
        <taxon>Bacillati</taxon>
        <taxon>Bacillota</taxon>
        <taxon>Erysipelotrichia</taxon>
        <taxon>Erysipelotrichales</taxon>
        <taxon>Turicibacteraceae</taxon>
        <taxon>Turicibacter</taxon>
    </lineage>
</organism>
<dbReference type="PROSITE" id="PS01124">
    <property type="entry name" value="HTH_ARAC_FAMILY_2"/>
    <property type="match status" value="1"/>
</dbReference>
<gene>
    <name evidence="5" type="ORF">J0J69_12180</name>
    <name evidence="6" type="ORF">J0J70_01780</name>
</gene>
<keyword evidence="7" id="KW-1185">Reference proteome</keyword>
<proteinExistence type="predicted"/>
<dbReference type="SUPFAM" id="SSF51215">
    <property type="entry name" value="Regulatory protein AraC"/>
    <property type="match status" value="1"/>
</dbReference>
<dbReference type="InterPro" id="IPR009057">
    <property type="entry name" value="Homeodomain-like_sf"/>
</dbReference>
<keyword evidence="1" id="KW-0805">Transcription regulation</keyword>
<dbReference type="InterPro" id="IPR037923">
    <property type="entry name" value="HTH-like"/>
</dbReference>
<name>A0A9Q9CGZ3_9FIRM</name>
<keyword evidence="3" id="KW-0804">Transcription</keyword>
<evidence type="ECO:0000313" key="5">
    <source>
        <dbReference type="EMBL" id="UUF05778.1"/>
    </source>
</evidence>
<reference evidence="6 7" key="1">
    <citation type="submission" date="2021-03" db="EMBL/GenBank/DDBJ databases">
        <title>Comparative Genomics and Metabolomics in the genus Turicibacter.</title>
        <authorList>
            <person name="Maki J."/>
            <person name="Looft T."/>
        </authorList>
    </citation>
    <scope>NUCLEOTIDE SEQUENCE</scope>
    <source>
        <strain evidence="6">ISU324</strain>
        <strain evidence="5 7">MMM721</strain>
    </source>
</reference>
<sequence>MDNLKYIKEENVTYLEPLKKNSLDLFLCYCGLEQCHPGYSYGPAVRAEYLIHYILDGEGTYHVNNHIYHLKKNEGFLILPGDITYYEADKEKPWKYIWIAVNGVKADHYLNYANLHEKNLIFSFEDAERLTSYVFQMLELNNYNYANELQLQGLTYQFLSCLAESNHQSTLHYKTKGSEIYLEESIQYIHSNYSNPIKVADIAEFVGINRSYLTNIFKEKLNTSPQEYLLDFRLNIACDLLRKTNLSITNVAKGVGYNDPFAFSKIFRKHKGMSPSQYRNEQQKNLVD</sequence>
<evidence type="ECO:0000256" key="3">
    <source>
        <dbReference type="ARBA" id="ARBA00023163"/>
    </source>
</evidence>
<dbReference type="Gene3D" id="2.60.120.280">
    <property type="entry name" value="Regulatory protein AraC"/>
    <property type="match status" value="1"/>
</dbReference>
<evidence type="ECO:0000313" key="8">
    <source>
        <dbReference type="Proteomes" id="UP001058072"/>
    </source>
</evidence>
<dbReference type="Pfam" id="PF12833">
    <property type="entry name" value="HTH_18"/>
    <property type="match status" value="1"/>
</dbReference>
<evidence type="ECO:0000313" key="6">
    <source>
        <dbReference type="EMBL" id="UUF08779.1"/>
    </source>
</evidence>
<dbReference type="EMBL" id="CP071249">
    <property type="protein sequence ID" value="UUF05778.1"/>
    <property type="molecule type" value="Genomic_DNA"/>
</dbReference>
<evidence type="ECO:0000256" key="2">
    <source>
        <dbReference type="ARBA" id="ARBA00023125"/>
    </source>
</evidence>
<dbReference type="PANTHER" id="PTHR43280:SF30">
    <property type="entry name" value="MMSAB OPERON REGULATORY PROTEIN"/>
    <property type="match status" value="1"/>
</dbReference>
<dbReference type="Proteomes" id="UP001058016">
    <property type="component" value="Chromosome"/>
</dbReference>
<dbReference type="Gene3D" id="1.10.10.60">
    <property type="entry name" value="Homeodomain-like"/>
    <property type="match status" value="2"/>
</dbReference>
<dbReference type="SUPFAM" id="SSF46689">
    <property type="entry name" value="Homeodomain-like"/>
    <property type="match status" value="2"/>
</dbReference>
<evidence type="ECO:0000256" key="1">
    <source>
        <dbReference type="ARBA" id="ARBA00023015"/>
    </source>
</evidence>
<protein>
    <submittedName>
        <fullName evidence="6">AraC family transcriptional regulator</fullName>
    </submittedName>
</protein>
<dbReference type="CDD" id="cd06986">
    <property type="entry name" value="cupin_MmsR-like_N"/>
    <property type="match status" value="1"/>
</dbReference>
<dbReference type="EMBL" id="CP071250">
    <property type="protein sequence ID" value="UUF08779.1"/>
    <property type="molecule type" value="Genomic_DNA"/>
</dbReference>
<dbReference type="Pfam" id="PF02311">
    <property type="entry name" value="AraC_binding"/>
    <property type="match status" value="1"/>
</dbReference>
<evidence type="ECO:0000313" key="7">
    <source>
        <dbReference type="Proteomes" id="UP001058016"/>
    </source>
</evidence>
<dbReference type="GO" id="GO:0003700">
    <property type="term" value="F:DNA-binding transcription factor activity"/>
    <property type="evidence" value="ECO:0007669"/>
    <property type="project" value="InterPro"/>
</dbReference>
<feature type="domain" description="HTH araC/xylS-type" evidence="4">
    <location>
        <begin position="183"/>
        <end position="281"/>
    </location>
</feature>
<accession>A0A9Q9CGZ3</accession>
<dbReference type="InterPro" id="IPR020449">
    <property type="entry name" value="Tscrpt_reg_AraC-type_HTH"/>
</dbReference>
<dbReference type="AlphaFoldDB" id="A0A9Q9CGZ3"/>
<evidence type="ECO:0000259" key="4">
    <source>
        <dbReference type="PROSITE" id="PS01124"/>
    </source>
</evidence>
<dbReference type="PRINTS" id="PR00032">
    <property type="entry name" value="HTHARAC"/>
</dbReference>
<dbReference type="GO" id="GO:0043565">
    <property type="term" value="F:sequence-specific DNA binding"/>
    <property type="evidence" value="ECO:0007669"/>
    <property type="project" value="InterPro"/>
</dbReference>
<dbReference type="InterPro" id="IPR003313">
    <property type="entry name" value="AraC-bd"/>
</dbReference>
<dbReference type="Proteomes" id="UP001058072">
    <property type="component" value="Chromosome"/>
</dbReference>
<dbReference type="PANTHER" id="PTHR43280">
    <property type="entry name" value="ARAC-FAMILY TRANSCRIPTIONAL REGULATOR"/>
    <property type="match status" value="1"/>
</dbReference>
<dbReference type="InterPro" id="IPR018060">
    <property type="entry name" value="HTH_AraC"/>
</dbReference>